<name>A0A4S3KQ38_9GAMM</name>
<dbReference type="AlphaFoldDB" id="A0A4S3KQ38"/>
<feature type="chain" id="PRO_5020903394" evidence="7">
    <location>
        <begin position="27"/>
        <end position="778"/>
    </location>
</feature>
<feature type="compositionally biased region" description="Low complexity" evidence="6">
    <location>
        <begin position="693"/>
        <end position="705"/>
    </location>
</feature>
<evidence type="ECO:0000256" key="3">
    <source>
        <dbReference type="ARBA" id="ARBA00022801"/>
    </source>
</evidence>
<dbReference type="InterPro" id="IPR040573">
    <property type="entry name" value="TSP_N"/>
</dbReference>
<feature type="signal peptide" evidence="7">
    <location>
        <begin position="1"/>
        <end position="26"/>
    </location>
</feature>
<dbReference type="GO" id="GO:0008236">
    <property type="term" value="F:serine-type peptidase activity"/>
    <property type="evidence" value="ECO:0007669"/>
    <property type="project" value="UniProtKB-KW"/>
</dbReference>
<dbReference type="Pfam" id="PF17804">
    <property type="entry name" value="TSP_NTD"/>
    <property type="match status" value="1"/>
</dbReference>
<dbReference type="SMART" id="SM00228">
    <property type="entry name" value="PDZ"/>
    <property type="match status" value="1"/>
</dbReference>
<dbReference type="OrthoDB" id="9812068at2"/>
<dbReference type="PANTHER" id="PTHR32060">
    <property type="entry name" value="TAIL-SPECIFIC PROTEASE"/>
    <property type="match status" value="1"/>
</dbReference>
<dbReference type="SUPFAM" id="SSF52096">
    <property type="entry name" value="ClpP/crotonase"/>
    <property type="match status" value="1"/>
</dbReference>
<gene>
    <name evidence="9" type="ORF">B1806_05295</name>
</gene>
<evidence type="ECO:0000256" key="7">
    <source>
        <dbReference type="SAM" id="SignalP"/>
    </source>
</evidence>
<dbReference type="GO" id="GO:0007165">
    <property type="term" value="P:signal transduction"/>
    <property type="evidence" value="ECO:0007669"/>
    <property type="project" value="TreeGrafter"/>
</dbReference>
<dbReference type="InterPro" id="IPR001478">
    <property type="entry name" value="PDZ"/>
</dbReference>
<evidence type="ECO:0000256" key="6">
    <source>
        <dbReference type="SAM" id="MobiDB-lite"/>
    </source>
</evidence>
<evidence type="ECO:0000256" key="5">
    <source>
        <dbReference type="RuleBase" id="RU004404"/>
    </source>
</evidence>
<dbReference type="Pfam" id="PF03572">
    <property type="entry name" value="Peptidase_S41"/>
    <property type="match status" value="1"/>
</dbReference>
<evidence type="ECO:0000313" key="10">
    <source>
        <dbReference type="Proteomes" id="UP000307749"/>
    </source>
</evidence>
<dbReference type="PROSITE" id="PS50106">
    <property type="entry name" value="PDZ"/>
    <property type="match status" value="1"/>
</dbReference>
<comment type="similarity">
    <text evidence="1 5">Belongs to the peptidase S41A family.</text>
</comment>
<dbReference type="CDD" id="cd07560">
    <property type="entry name" value="Peptidase_S41_CPP"/>
    <property type="match status" value="1"/>
</dbReference>
<keyword evidence="3 5" id="KW-0378">Hydrolase</keyword>
<keyword evidence="10" id="KW-1185">Reference proteome</keyword>
<dbReference type="Proteomes" id="UP000307749">
    <property type="component" value="Unassembled WGS sequence"/>
</dbReference>
<evidence type="ECO:0000256" key="4">
    <source>
        <dbReference type="ARBA" id="ARBA00022825"/>
    </source>
</evidence>
<dbReference type="FunFam" id="3.90.226.10:FF:000090">
    <property type="entry name" value="Tail-specific protease"/>
    <property type="match status" value="1"/>
</dbReference>
<evidence type="ECO:0000256" key="1">
    <source>
        <dbReference type="ARBA" id="ARBA00009179"/>
    </source>
</evidence>
<dbReference type="InterPro" id="IPR005151">
    <property type="entry name" value="Tail-specific_protease"/>
</dbReference>
<protein>
    <submittedName>
        <fullName evidence="9">Tail-specific protease</fullName>
    </submittedName>
</protein>
<dbReference type="RefSeq" id="WP_081126551.1">
    <property type="nucleotide sequence ID" value="NZ_LDOS01000001.1"/>
</dbReference>
<dbReference type="EMBL" id="MWQO01000016">
    <property type="protein sequence ID" value="THD11133.1"/>
    <property type="molecule type" value="Genomic_DNA"/>
</dbReference>
<proteinExistence type="inferred from homology"/>
<dbReference type="InterPro" id="IPR020992">
    <property type="entry name" value="Tail_Prtase_C"/>
</dbReference>
<feature type="region of interest" description="Disordered" evidence="6">
    <location>
        <begin position="693"/>
        <end position="717"/>
    </location>
</feature>
<dbReference type="InterPro" id="IPR029045">
    <property type="entry name" value="ClpP/crotonase-like_dom_sf"/>
</dbReference>
<dbReference type="SUPFAM" id="SSF50156">
    <property type="entry name" value="PDZ domain-like"/>
    <property type="match status" value="1"/>
</dbReference>
<keyword evidence="7" id="KW-0732">Signal</keyword>
<dbReference type="GO" id="GO:0030288">
    <property type="term" value="C:outer membrane-bounded periplasmic space"/>
    <property type="evidence" value="ECO:0007669"/>
    <property type="project" value="TreeGrafter"/>
</dbReference>
<feature type="domain" description="PDZ" evidence="8">
    <location>
        <begin position="266"/>
        <end position="336"/>
    </location>
</feature>
<evidence type="ECO:0000313" key="9">
    <source>
        <dbReference type="EMBL" id="THD11133.1"/>
    </source>
</evidence>
<reference evidence="9 10" key="1">
    <citation type="submission" date="2017-02" db="EMBL/GenBank/DDBJ databases">
        <title>Whole genome sequencing of Metallibacterium scheffleri DSM 24874 (T).</title>
        <authorList>
            <person name="Kumar S."/>
            <person name="Patil P."/>
            <person name="Patil P.B."/>
        </authorList>
    </citation>
    <scope>NUCLEOTIDE SEQUENCE [LARGE SCALE GENOMIC DNA]</scope>
    <source>
        <strain evidence="9 10">DSM 24874</strain>
    </source>
</reference>
<dbReference type="GO" id="GO:0004175">
    <property type="term" value="F:endopeptidase activity"/>
    <property type="evidence" value="ECO:0007669"/>
    <property type="project" value="TreeGrafter"/>
</dbReference>
<dbReference type="PANTHER" id="PTHR32060:SF22">
    <property type="entry name" value="CARBOXYL-TERMINAL-PROCESSING PEPTIDASE 3, CHLOROPLASTIC"/>
    <property type="match status" value="1"/>
</dbReference>
<sequence>MPSIRRLLPTLLGLSFTLFAAVPALAVPVPASSAAPIPAAVTSTACKLPVRAHQGMGALRPLRPNATQSEVTQLTARLLTRYSYEALPLDASMAQRVFKGYIDALDPDKLFYTAQDLASFKPIEGHLDAAIWSGDLSGPFTMFNVYEKSVAARVAYAEALIKKGGFDFNTHASYEIDREHAPWAADTAALDTIWRERVMNDWLRLKLAGKNDADIRTVLDKRYQNYLDSLRELDSEDVFSMFLNAYAMANDPHTNYFGPRASENFDISMNLSLDGIGAELERRGDYTTIRQVLPGGPASRSPLQVGDRIVGVGQGSACPMVDVVGWRLDDVVALIRGKKDTTVRLEIIPGDAGPDARHEILSLVRKKVTLKEQAAKKSIITVHDRGHAYRIGVISLPAFYEDFAARRRGDPDYRSATRDVAKLLVELKKDKVDGVVMDLRNNGGGSLTEAIELSGLFVGKGPIVQVRDSNGQIEEQDSKETRLWNGPLAVLVNRASASASEIFAAAMQDYGRALIIGENTYGKGTVQNLVNLDRMADQPKAKLGDLHMTIAEFFRVDGGSTQLKGVTPNIVFPQTINPKDFGESSNPNPLPWSQIKPADYKPVADLQPLIPTLLTEHDARVAKSPAWQLMLEELAAVRKLQAEKTISLNYAVRERERKAQDALQDQFRARDKAIEAATKGPAHAGTVSAPVHAASAAVAEPAHAASTRDDGLQPNERPLHVDLARERKRDIPDTMLIEAAHILGDEINLLQGNAKLAATALPPGGHVPPLLAEAPPPR</sequence>
<dbReference type="InterPro" id="IPR004447">
    <property type="entry name" value="Peptidase_S41A"/>
</dbReference>
<dbReference type="CDD" id="cd06782">
    <property type="entry name" value="cpPDZ_CPP-like"/>
    <property type="match status" value="1"/>
</dbReference>
<dbReference type="Pfam" id="PF11818">
    <property type="entry name" value="DUF3340"/>
    <property type="match status" value="1"/>
</dbReference>
<evidence type="ECO:0000259" key="8">
    <source>
        <dbReference type="PROSITE" id="PS50106"/>
    </source>
</evidence>
<dbReference type="STRING" id="993689.GCA_002077135_01236"/>
<dbReference type="NCBIfam" id="TIGR00225">
    <property type="entry name" value="prc"/>
    <property type="match status" value="1"/>
</dbReference>
<dbReference type="Pfam" id="PF00595">
    <property type="entry name" value="PDZ"/>
    <property type="match status" value="1"/>
</dbReference>
<dbReference type="InterPro" id="IPR036034">
    <property type="entry name" value="PDZ_sf"/>
</dbReference>
<organism evidence="9 10">
    <name type="scientific">Metallibacterium scheffleri</name>
    <dbReference type="NCBI Taxonomy" id="993689"/>
    <lineage>
        <taxon>Bacteria</taxon>
        <taxon>Pseudomonadati</taxon>
        <taxon>Pseudomonadota</taxon>
        <taxon>Gammaproteobacteria</taxon>
        <taxon>Lysobacterales</taxon>
        <taxon>Rhodanobacteraceae</taxon>
        <taxon>Metallibacterium</taxon>
    </lineage>
</organism>
<accession>A0A4S3KQ38</accession>
<keyword evidence="2 5" id="KW-0645">Protease</keyword>
<dbReference type="SMART" id="SM00245">
    <property type="entry name" value="TSPc"/>
    <property type="match status" value="1"/>
</dbReference>
<evidence type="ECO:0000256" key="2">
    <source>
        <dbReference type="ARBA" id="ARBA00022670"/>
    </source>
</evidence>
<keyword evidence="4 5" id="KW-0720">Serine protease</keyword>
<comment type="caution">
    <text evidence="9">The sequence shown here is derived from an EMBL/GenBank/DDBJ whole genome shotgun (WGS) entry which is preliminary data.</text>
</comment>
<dbReference type="GO" id="GO:0006508">
    <property type="term" value="P:proteolysis"/>
    <property type="evidence" value="ECO:0007669"/>
    <property type="project" value="UniProtKB-KW"/>
</dbReference>
<dbReference type="Gene3D" id="2.30.42.10">
    <property type="match status" value="1"/>
</dbReference>
<feature type="compositionally biased region" description="Basic and acidic residues" evidence="6">
    <location>
        <begin position="706"/>
        <end position="717"/>
    </location>
</feature>
<dbReference type="Gene3D" id="3.90.226.10">
    <property type="entry name" value="2-enoyl-CoA Hydratase, Chain A, domain 1"/>
    <property type="match status" value="1"/>
</dbReference>